<dbReference type="SUPFAM" id="SSF56935">
    <property type="entry name" value="Porins"/>
    <property type="match status" value="1"/>
</dbReference>
<keyword evidence="7 8" id="KW-0998">Cell outer membrane</keyword>
<dbReference type="Pfam" id="PF13715">
    <property type="entry name" value="CarbopepD_reg_2"/>
    <property type="match status" value="1"/>
</dbReference>
<dbReference type="NCBIfam" id="TIGR04056">
    <property type="entry name" value="OMP_RagA_SusC"/>
    <property type="match status" value="1"/>
</dbReference>
<proteinExistence type="inferred from homology"/>
<comment type="subcellular location">
    <subcellularLocation>
        <location evidence="1 8">Cell outer membrane</location>
        <topology evidence="1 8">Multi-pass membrane protein</topology>
    </subcellularLocation>
</comment>
<dbReference type="Proteomes" id="UP000594042">
    <property type="component" value="Chromosome"/>
</dbReference>
<dbReference type="Gene3D" id="2.170.130.10">
    <property type="entry name" value="TonB-dependent receptor, plug domain"/>
    <property type="match status" value="1"/>
</dbReference>
<feature type="domain" description="TonB-dependent receptor plug" evidence="11">
    <location>
        <begin position="166"/>
        <end position="289"/>
    </location>
</feature>
<comment type="similarity">
    <text evidence="8 9">Belongs to the TonB-dependent receptor family.</text>
</comment>
<evidence type="ECO:0000259" key="10">
    <source>
        <dbReference type="Pfam" id="PF00593"/>
    </source>
</evidence>
<evidence type="ECO:0000256" key="9">
    <source>
        <dbReference type="RuleBase" id="RU003357"/>
    </source>
</evidence>
<feature type="domain" description="TonB-dependent receptor-like beta-barrel" evidence="10">
    <location>
        <begin position="466"/>
        <end position="901"/>
    </location>
</feature>
<dbReference type="GO" id="GO:0009279">
    <property type="term" value="C:cell outer membrane"/>
    <property type="evidence" value="ECO:0007669"/>
    <property type="project" value="UniProtKB-SubCell"/>
</dbReference>
<dbReference type="Gene3D" id="2.60.40.1120">
    <property type="entry name" value="Carboxypeptidase-like, regulatory domain"/>
    <property type="match status" value="1"/>
</dbReference>
<dbReference type="SUPFAM" id="SSF49464">
    <property type="entry name" value="Carboxypeptidase regulatory domain-like"/>
    <property type="match status" value="1"/>
</dbReference>
<evidence type="ECO:0000256" key="6">
    <source>
        <dbReference type="ARBA" id="ARBA00023136"/>
    </source>
</evidence>
<gene>
    <name evidence="12" type="ORF">Cop2CBH44_09420</name>
</gene>
<dbReference type="EMBL" id="AP023322">
    <property type="protein sequence ID" value="BCI62589.1"/>
    <property type="molecule type" value="Genomic_DNA"/>
</dbReference>
<dbReference type="InterPro" id="IPR023996">
    <property type="entry name" value="TonB-dep_OMP_SusC/RagA"/>
</dbReference>
<dbReference type="Pfam" id="PF00593">
    <property type="entry name" value="TonB_dep_Rec_b-barrel"/>
    <property type="match status" value="1"/>
</dbReference>
<evidence type="ECO:0000256" key="5">
    <source>
        <dbReference type="ARBA" id="ARBA00023077"/>
    </source>
</evidence>
<dbReference type="Gene3D" id="2.40.170.20">
    <property type="entry name" value="TonB-dependent receptor, beta-barrel domain"/>
    <property type="match status" value="1"/>
</dbReference>
<dbReference type="InterPro" id="IPR000531">
    <property type="entry name" value="Beta-barrel_TonB"/>
</dbReference>
<reference evidence="13" key="1">
    <citation type="submission" date="2020-07" db="EMBL/GenBank/DDBJ databases">
        <title>Complete genome sequencing of Coprobacter sp. strain 2CBH44.</title>
        <authorList>
            <person name="Sakamoto M."/>
            <person name="Murakami T."/>
            <person name="Mori H."/>
        </authorList>
    </citation>
    <scope>NUCLEOTIDE SEQUENCE [LARGE SCALE GENOMIC DNA]</scope>
    <source>
        <strain evidence="13">2CBH44</strain>
    </source>
</reference>
<evidence type="ECO:0000256" key="2">
    <source>
        <dbReference type="ARBA" id="ARBA00022448"/>
    </source>
</evidence>
<evidence type="ECO:0000259" key="11">
    <source>
        <dbReference type="Pfam" id="PF07715"/>
    </source>
</evidence>
<dbReference type="InterPro" id="IPR012910">
    <property type="entry name" value="Plug_dom"/>
</dbReference>
<keyword evidence="13" id="KW-1185">Reference proteome</keyword>
<keyword evidence="3 8" id="KW-1134">Transmembrane beta strand</keyword>
<dbReference type="PROSITE" id="PS52016">
    <property type="entry name" value="TONB_DEPENDENT_REC_3"/>
    <property type="match status" value="1"/>
</dbReference>
<organism evidence="12 13">
    <name type="scientific">Coprobacter secundus subsp. similis</name>
    <dbReference type="NCBI Taxonomy" id="2751153"/>
    <lineage>
        <taxon>Bacteria</taxon>
        <taxon>Pseudomonadati</taxon>
        <taxon>Bacteroidota</taxon>
        <taxon>Bacteroidia</taxon>
        <taxon>Bacteroidales</taxon>
        <taxon>Barnesiellaceae</taxon>
        <taxon>Coprobacter</taxon>
    </lineage>
</organism>
<dbReference type="Pfam" id="PF07715">
    <property type="entry name" value="Plug"/>
    <property type="match status" value="1"/>
</dbReference>
<name>A0A7G1HS88_9BACT</name>
<evidence type="ECO:0000313" key="13">
    <source>
        <dbReference type="Proteomes" id="UP000594042"/>
    </source>
</evidence>
<accession>A0A7G1HS88</accession>
<evidence type="ECO:0000256" key="8">
    <source>
        <dbReference type="PROSITE-ProRule" id="PRU01360"/>
    </source>
</evidence>
<dbReference type="AlphaFoldDB" id="A0A7G1HS88"/>
<dbReference type="KEGG" id="copr:Cop2CBH44_09420"/>
<dbReference type="InterPro" id="IPR023997">
    <property type="entry name" value="TonB-dep_OMP_SusC/RagA_CS"/>
</dbReference>
<evidence type="ECO:0000256" key="7">
    <source>
        <dbReference type="ARBA" id="ARBA00023237"/>
    </source>
</evidence>
<evidence type="ECO:0000256" key="4">
    <source>
        <dbReference type="ARBA" id="ARBA00022692"/>
    </source>
</evidence>
<keyword evidence="5 9" id="KW-0798">TonB box</keyword>
<evidence type="ECO:0000313" key="12">
    <source>
        <dbReference type="EMBL" id="BCI62589.1"/>
    </source>
</evidence>
<dbReference type="InterPro" id="IPR008969">
    <property type="entry name" value="CarboxyPept-like_regulatory"/>
</dbReference>
<dbReference type="InterPro" id="IPR036942">
    <property type="entry name" value="Beta-barrel_TonB_sf"/>
</dbReference>
<dbReference type="InterPro" id="IPR039426">
    <property type="entry name" value="TonB-dep_rcpt-like"/>
</dbReference>
<keyword evidence="2 8" id="KW-0813">Transport</keyword>
<protein>
    <submittedName>
        <fullName evidence="12">SusC/RagA family TonB-linked outer membrane protein</fullName>
    </submittedName>
</protein>
<keyword evidence="6 8" id="KW-0472">Membrane</keyword>
<evidence type="ECO:0000256" key="1">
    <source>
        <dbReference type="ARBA" id="ARBA00004571"/>
    </source>
</evidence>
<sequence>MHRVFKDRLTITGMKKIVSRKKFFLKCNVSIAVLLLGIYSNIAVVKASQFSDSGGNSSISQQKVTNVAFVVTGQVFDNTKSPLPGVTVAVKGMKNKATATDINGNYRITVVGGPSSKLVFSFLGMESKEVTIGKQTHINVILEPGSIALEDVEIVGAYGTVQKRADLVSSAFQVNDKQLKNLPMNRIDNLLDGIVPGLKVDVNTDLASSTRSRYDVRIRGESSLSASNEPLWVVDGTPIYTGDRTNQIPGMNYSISPLSFINPDDIASITILKDASATAIYGANGSNGVILVTTKGGYKGKPQFDVSVRYGISHVNKSTYFKTLNASQYMTLAKESFRNAGIDMKYFPFQDNELNQYSTTDTNWLKEYYGLGHYLQAGLSARGGSDRAKYYISGSYYRDQLTVKGNLGHRASLRANNDIQLHRKLSLSFNLSTSYNINELFVPSDDYYQMLPIYSPYDLDGHTLRLYNKYVDSSVTGGEPVWKTVKYLNSIAEREQNDNRQRTFLANANILLKYDILRGLKYTGQFGTDFNSSYQDTYDARSNWSGASLDGVIEGYSSRGHTNTLVWTTIHRLNYDAKFGKHTVGGLFGYEMSSKGYNTVSATGEGFVNDHIKEISYAATRKGSSGGQIKHSMSFFLQGSYSYDGRYFLVVNGRRDGDSDFGSDVQWANFGSVGVSWNIHNEKFFDSSIVNILKIKASYGADGNSRLGSQTALGLYTYSESNNYNGQSGAVVSSGANPQLSWETTYKTNLGLRIKLLNRLDIETEMYNDKTVDLISQLDVSRTTGDTRVYRNMGSVRNRGIEVTITSENIRGPFEWVTDLNMSHNQNRILKLYNGIEQSFPPKVWKEGYDMNTYNLVRWVGVDPRDGHALWLDKNGNVTRTYSEANRVPGKSSTPKLFGGMTNTFAYRGISLRVMLNYTIGGYAFGNFGSRATSDGLNILSKNQSVNQLDRWQKPGDLALNPKPSVNNDTKSTMTSTRFLYNTTHLRLQNITLSYNLPNKVLKKLNMKGCQFSFIMDNIAIWTPYDKKDRNSYRQMMRGYPWESVYSLGANVTF</sequence>
<dbReference type="InterPro" id="IPR037066">
    <property type="entry name" value="Plug_dom_sf"/>
</dbReference>
<keyword evidence="4 8" id="KW-0812">Transmembrane</keyword>
<dbReference type="NCBIfam" id="TIGR04057">
    <property type="entry name" value="SusC_RagA_signa"/>
    <property type="match status" value="1"/>
</dbReference>
<evidence type="ECO:0000256" key="3">
    <source>
        <dbReference type="ARBA" id="ARBA00022452"/>
    </source>
</evidence>